<dbReference type="RefSeq" id="WP_149565465.1">
    <property type="nucleotide sequence ID" value="NZ_VIBR01000001.1"/>
</dbReference>
<gene>
    <name evidence="7" type="ORF">FKX92_02855</name>
</gene>
<evidence type="ECO:0000313" key="7">
    <source>
        <dbReference type="EMBL" id="KAA0119492.1"/>
    </source>
</evidence>
<sequence length="168" mass="19150">MKKIVKIGITDVYIANETGGFIVVQLQDLDFTPKLGDIVEVYQNGNDFLVLKPLQNEVLSDDILQFANKSDKSRKIAGFLALFGGIIGLHDFYLRQYSKAFYHILPVAFATILSNEKSPGGLYYYESIVFLYIVLVLCFIWGFIESLLIFCSNEQSYWSKDSYGEDLR</sequence>
<feature type="transmembrane region" description="Helical" evidence="5">
    <location>
        <begin position="76"/>
        <end position="94"/>
    </location>
</feature>
<dbReference type="InterPro" id="IPR007829">
    <property type="entry name" value="TM2"/>
</dbReference>
<dbReference type="GO" id="GO:0016020">
    <property type="term" value="C:membrane"/>
    <property type="evidence" value="ECO:0007669"/>
    <property type="project" value="UniProtKB-SubCell"/>
</dbReference>
<protein>
    <submittedName>
        <fullName evidence="7">TM2 domain-containing protein</fullName>
    </submittedName>
</protein>
<dbReference type="EMBL" id="VIBR01000001">
    <property type="protein sequence ID" value="KAA0119492.1"/>
    <property type="molecule type" value="Genomic_DNA"/>
</dbReference>
<dbReference type="Proteomes" id="UP000324105">
    <property type="component" value="Unassembled WGS sequence"/>
</dbReference>
<keyword evidence="3 5" id="KW-1133">Transmembrane helix</keyword>
<keyword evidence="4 5" id="KW-0472">Membrane</keyword>
<evidence type="ECO:0000256" key="1">
    <source>
        <dbReference type="ARBA" id="ARBA00004141"/>
    </source>
</evidence>
<evidence type="ECO:0000256" key="4">
    <source>
        <dbReference type="ARBA" id="ARBA00023136"/>
    </source>
</evidence>
<feature type="domain" description="TM2" evidence="6">
    <location>
        <begin position="71"/>
        <end position="105"/>
    </location>
</feature>
<comment type="caution">
    <text evidence="7">The sequence shown here is derived from an EMBL/GenBank/DDBJ whole genome shotgun (WGS) entry which is preliminary data.</text>
</comment>
<feature type="transmembrane region" description="Helical" evidence="5">
    <location>
        <begin position="122"/>
        <end position="144"/>
    </location>
</feature>
<organism evidence="7 8">
    <name type="scientific">Streptococcus sanguinis</name>
    <dbReference type="NCBI Taxonomy" id="1305"/>
    <lineage>
        <taxon>Bacteria</taxon>
        <taxon>Bacillati</taxon>
        <taxon>Bacillota</taxon>
        <taxon>Bacilli</taxon>
        <taxon>Lactobacillales</taxon>
        <taxon>Streptococcaceae</taxon>
        <taxon>Streptococcus</taxon>
    </lineage>
</organism>
<dbReference type="AlphaFoldDB" id="A0A5A7ZTS6"/>
<evidence type="ECO:0000256" key="5">
    <source>
        <dbReference type="SAM" id="Phobius"/>
    </source>
</evidence>
<evidence type="ECO:0000259" key="6">
    <source>
        <dbReference type="Pfam" id="PF05154"/>
    </source>
</evidence>
<proteinExistence type="predicted"/>
<accession>A0A5A7ZTS6</accession>
<evidence type="ECO:0000313" key="8">
    <source>
        <dbReference type="Proteomes" id="UP000324105"/>
    </source>
</evidence>
<keyword evidence="2 5" id="KW-0812">Transmembrane</keyword>
<evidence type="ECO:0000256" key="3">
    <source>
        <dbReference type="ARBA" id="ARBA00022989"/>
    </source>
</evidence>
<evidence type="ECO:0000256" key="2">
    <source>
        <dbReference type="ARBA" id="ARBA00022692"/>
    </source>
</evidence>
<dbReference type="Pfam" id="PF05154">
    <property type="entry name" value="TM2"/>
    <property type="match status" value="1"/>
</dbReference>
<comment type="subcellular location">
    <subcellularLocation>
        <location evidence="1">Membrane</location>
        <topology evidence="1">Multi-pass membrane protein</topology>
    </subcellularLocation>
</comment>
<reference evidence="7 8" key="1">
    <citation type="submission" date="2019-06" db="EMBL/GenBank/DDBJ databases">
        <title>Genome sequence and analysis of a MDR-Streptococcus sanguis isolated from throat swab of children with scarlet fever from Hangzhou,China.</title>
        <authorList>
            <person name="Huang Y."/>
            <person name="Xie L."/>
            <person name="Liu W."/>
        </authorList>
    </citation>
    <scope>NUCLEOTIDE SEQUENCE [LARGE SCALE GENOMIC DNA]</scope>
    <source>
        <strain evidence="7 8">S28</strain>
    </source>
</reference>
<name>A0A5A7ZTS6_STRSA</name>